<feature type="domain" description="Methylated-DNA-[protein]-cysteine S-methyltransferase DNA binding" evidence="7">
    <location>
        <begin position="10"/>
        <end position="89"/>
    </location>
</feature>
<dbReference type="CDD" id="cd06445">
    <property type="entry name" value="ATase"/>
    <property type="match status" value="1"/>
</dbReference>
<evidence type="ECO:0000256" key="5">
    <source>
        <dbReference type="ARBA" id="ARBA00023204"/>
    </source>
</evidence>
<keyword evidence="5" id="KW-0234">DNA repair</keyword>
<dbReference type="InterPro" id="IPR001497">
    <property type="entry name" value="MethylDNA_cys_MeTrfase_AS"/>
</dbReference>
<proteinExistence type="predicted"/>
<dbReference type="GO" id="GO:0032259">
    <property type="term" value="P:methylation"/>
    <property type="evidence" value="ECO:0007669"/>
    <property type="project" value="UniProtKB-KW"/>
</dbReference>
<dbReference type="AlphaFoldDB" id="A0A1F8B532"/>
<dbReference type="STRING" id="1802516.A3A75_05340"/>
<evidence type="ECO:0000256" key="1">
    <source>
        <dbReference type="ARBA" id="ARBA00001286"/>
    </source>
</evidence>
<evidence type="ECO:0000313" key="8">
    <source>
        <dbReference type="EMBL" id="OGM59107.1"/>
    </source>
</evidence>
<comment type="catalytic activity">
    <reaction evidence="1">
        <text>a 4-O-methyl-thymidine in DNA + L-cysteinyl-[protein] = a thymidine in DNA + S-methyl-L-cysteinyl-[protein]</text>
        <dbReference type="Rhea" id="RHEA:53428"/>
        <dbReference type="Rhea" id="RHEA-COMP:10131"/>
        <dbReference type="Rhea" id="RHEA-COMP:10132"/>
        <dbReference type="Rhea" id="RHEA-COMP:13555"/>
        <dbReference type="Rhea" id="RHEA-COMP:13556"/>
        <dbReference type="ChEBI" id="CHEBI:29950"/>
        <dbReference type="ChEBI" id="CHEBI:82612"/>
        <dbReference type="ChEBI" id="CHEBI:137386"/>
        <dbReference type="ChEBI" id="CHEBI:137387"/>
        <dbReference type="EC" id="2.1.1.63"/>
    </reaction>
</comment>
<evidence type="ECO:0000256" key="4">
    <source>
        <dbReference type="ARBA" id="ARBA00022763"/>
    </source>
</evidence>
<comment type="caution">
    <text evidence="8">The sequence shown here is derived from an EMBL/GenBank/DDBJ whole genome shotgun (WGS) entry which is preliminary data.</text>
</comment>
<dbReference type="NCBIfam" id="TIGR00589">
    <property type="entry name" value="ogt"/>
    <property type="match status" value="1"/>
</dbReference>
<reference evidence="8 9" key="1">
    <citation type="journal article" date="2016" name="Nat. Commun.">
        <title>Thousands of microbial genomes shed light on interconnected biogeochemical processes in an aquifer system.</title>
        <authorList>
            <person name="Anantharaman K."/>
            <person name="Brown C.T."/>
            <person name="Hug L.A."/>
            <person name="Sharon I."/>
            <person name="Castelle C.J."/>
            <person name="Probst A.J."/>
            <person name="Thomas B.C."/>
            <person name="Singh A."/>
            <person name="Wilkins M.J."/>
            <person name="Karaoz U."/>
            <person name="Brodie E.L."/>
            <person name="Williams K.H."/>
            <person name="Hubbard S.S."/>
            <person name="Banfield J.F."/>
        </authorList>
    </citation>
    <scope>NUCLEOTIDE SEQUENCE [LARGE SCALE GENOMIC DNA]</scope>
</reference>
<dbReference type="InterPro" id="IPR052520">
    <property type="entry name" value="ATL_DNA_repair"/>
</dbReference>
<dbReference type="PANTHER" id="PTHR42942">
    <property type="entry name" value="6-O-METHYLGUANINE DNA METHYLTRANSFERASE"/>
    <property type="match status" value="1"/>
</dbReference>
<evidence type="ECO:0000259" key="7">
    <source>
        <dbReference type="Pfam" id="PF01035"/>
    </source>
</evidence>
<dbReference type="EMBL" id="MGHC01000027">
    <property type="protein sequence ID" value="OGM59107.1"/>
    <property type="molecule type" value="Genomic_DNA"/>
</dbReference>
<dbReference type="PANTHER" id="PTHR42942:SF1">
    <property type="entry name" value="ALKYLTRANSFERASE-LIKE PROTEIN 1"/>
    <property type="match status" value="1"/>
</dbReference>
<keyword evidence="4" id="KW-0227">DNA damage</keyword>
<name>A0A1F8B532_9BACT</name>
<dbReference type="PROSITE" id="PS00374">
    <property type="entry name" value="MGMT"/>
    <property type="match status" value="1"/>
</dbReference>
<keyword evidence="2" id="KW-0489">Methyltransferase</keyword>
<dbReference type="Pfam" id="PF01035">
    <property type="entry name" value="DNA_binding_1"/>
    <property type="match status" value="1"/>
</dbReference>
<dbReference type="GO" id="GO:0006281">
    <property type="term" value="P:DNA repair"/>
    <property type="evidence" value="ECO:0007669"/>
    <property type="project" value="UniProtKB-KW"/>
</dbReference>
<evidence type="ECO:0000256" key="2">
    <source>
        <dbReference type="ARBA" id="ARBA00022603"/>
    </source>
</evidence>
<evidence type="ECO:0000256" key="6">
    <source>
        <dbReference type="ARBA" id="ARBA00049348"/>
    </source>
</evidence>
<comment type="catalytic activity">
    <reaction evidence="6">
        <text>a 6-O-methyl-2'-deoxyguanosine in DNA + L-cysteinyl-[protein] = S-methyl-L-cysteinyl-[protein] + a 2'-deoxyguanosine in DNA</text>
        <dbReference type="Rhea" id="RHEA:24000"/>
        <dbReference type="Rhea" id="RHEA-COMP:10131"/>
        <dbReference type="Rhea" id="RHEA-COMP:10132"/>
        <dbReference type="Rhea" id="RHEA-COMP:11367"/>
        <dbReference type="Rhea" id="RHEA-COMP:11368"/>
        <dbReference type="ChEBI" id="CHEBI:29950"/>
        <dbReference type="ChEBI" id="CHEBI:82612"/>
        <dbReference type="ChEBI" id="CHEBI:85445"/>
        <dbReference type="ChEBI" id="CHEBI:85448"/>
        <dbReference type="EC" id="2.1.1.63"/>
    </reaction>
</comment>
<dbReference type="Gene3D" id="1.10.10.10">
    <property type="entry name" value="Winged helix-like DNA-binding domain superfamily/Winged helix DNA-binding domain"/>
    <property type="match status" value="1"/>
</dbReference>
<accession>A0A1F8B532</accession>
<organism evidence="8 9">
    <name type="scientific">Candidatus Woesebacteria bacterium RIFCSPLOWO2_01_FULL_39_10</name>
    <dbReference type="NCBI Taxonomy" id="1802516"/>
    <lineage>
        <taxon>Bacteria</taxon>
        <taxon>Candidatus Woeseibacteriota</taxon>
    </lineage>
</organism>
<dbReference type="SUPFAM" id="SSF46767">
    <property type="entry name" value="Methylated DNA-protein cysteine methyltransferase, C-terminal domain"/>
    <property type="match status" value="1"/>
</dbReference>
<dbReference type="GO" id="GO:0003908">
    <property type="term" value="F:methylated-DNA-[protein]-cysteine S-methyltransferase activity"/>
    <property type="evidence" value="ECO:0007669"/>
    <property type="project" value="UniProtKB-EC"/>
</dbReference>
<evidence type="ECO:0000313" key="9">
    <source>
        <dbReference type="Proteomes" id="UP000179018"/>
    </source>
</evidence>
<gene>
    <name evidence="8" type="ORF">A3A75_05340</name>
</gene>
<evidence type="ECO:0000256" key="3">
    <source>
        <dbReference type="ARBA" id="ARBA00022679"/>
    </source>
</evidence>
<keyword evidence="3" id="KW-0808">Transferase</keyword>
<dbReference type="InterPro" id="IPR036217">
    <property type="entry name" value="MethylDNA_cys_MeTrfase_DNAb"/>
</dbReference>
<sequence length="115" mass="12940">MPHLKNPGLFEKVYKIVRTIPKGKVATYGQIAEILGTRDARKVGFALHANRDPNIPCHRVVSKEGQVAVNYAFGGGWKEQKRRLVKEGIGFKDLPRGKAGEMHVDLEKHLWTPEI</sequence>
<dbReference type="InterPro" id="IPR014048">
    <property type="entry name" value="MethylDNA_cys_MeTrfase_DNA-bd"/>
</dbReference>
<protein>
    <recommendedName>
        <fullName evidence="7">Methylated-DNA-[protein]-cysteine S-methyltransferase DNA binding domain-containing protein</fullName>
    </recommendedName>
</protein>
<dbReference type="Proteomes" id="UP000179018">
    <property type="component" value="Unassembled WGS sequence"/>
</dbReference>
<dbReference type="InterPro" id="IPR036388">
    <property type="entry name" value="WH-like_DNA-bd_sf"/>
</dbReference>